<dbReference type="EMBL" id="LAZR01025681">
    <property type="protein sequence ID" value="KKL71129.1"/>
    <property type="molecule type" value="Genomic_DNA"/>
</dbReference>
<sequence>KMHTKEMIMEALVELHKEFPDVEPYGFTMQQLSEKIGRTTPTISKWCIVLSKEGKIIKTDHKILPYYFGVRLTEVK</sequence>
<protein>
    <recommendedName>
        <fullName evidence="2">Helix-turn-helix type 11 domain-containing protein</fullName>
    </recommendedName>
</protein>
<dbReference type="AlphaFoldDB" id="A0A0F9EAZ3"/>
<accession>A0A0F9EAZ3</accession>
<proteinExistence type="predicted"/>
<evidence type="ECO:0008006" key="2">
    <source>
        <dbReference type="Google" id="ProtNLM"/>
    </source>
</evidence>
<evidence type="ECO:0000313" key="1">
    <source>
        <dbReference type="EMBL" id="KKL71129.1"/>
    </source>
</evidence>
<organism evidence="1">
    <name type="scientific">marine sediment metagenome</name>
    <dbReference type="NCBI Taxonomy" id="412755"/>
    <lineage>
        <taxon>unclassified sequences</taxon>
        <taxon>metagenomes</taxon>
        <taxon>ecological metagenomes</taxon>
    </lineage>
</organism>
<reference evidence="1" key="1">
    <citation type="journal article" date="2015" name="Nature">
        <title>Complex archaea that bridge the gap between prokaryotes and eukaryotes.</title>
        <authorList>
            <person name="Spang A."/>
            <person name="Saw J.H."/>
            <person name="Jorgensen S.L."/>
            <person name="Zaremba-Niedzwiedzka K."/>
            <person name="Martijn J."/>
            <person name="Lind A.E."/>
            <person name="van Eijk R."/>
            <person name="Schleper C."/>
            <person name="Guy L."/>
            <person name="Ettema T.J."/>
        </authorList>
    </citation>
    <scope>NUCLEOTIDE SEQUENCE</scope>
</reference>
<name>A0A0F9EAZ3_9ZZZZ</name>
<feature type="non-terminal residue" evidence="1">
    <location>
        <position position="1"/>
    </location>
</feature>
<comment type="caution">
    <text evidence="1">The sequence shown here is derived from an EMBL/GenBank/DDBJ whole genome shotgun (WGS) entry which is preliminary data.</text>
</comment>
<gene>
    <name evidence="1" type="ORF">LCGC14_2098050</name>
</gene>